<reference evidence="1 2" key="1">
    <citation type="submission" date="2018-09" db="EMBL/GenBank/DDBJ databases">
        <authorList>
            <person name="Zhu H."/>
        </authorList>
    </citation>
    <scope>NUCLEOTIDE SEQUENCE [LARGE SCALE GENOMIC DNA]</scope>
    <source>
        <strain evidence="1 2">K2W22B-5</strain>
    </source>
</reference>
<keyword evidence="2" id="KW-1185">Reference proteome</keyword>
<evidence type="ECO:0000313" key="2">
    <source>
        <dbReference type="Proteomes" id="UP000283458"/>
    </source>
</evidence>
<accession>A0A418W3D9</accession>
<comment type="caution">
    <text evidence="1">The sequence shown here is derived from an EMBL/GenBank/DDBJ whole genome shotgun (WGS) entry which is preliminary data.</text>
</comment>
<dbReference type="Proteomes" id="UP000283458">
    <property type="component" value="Unassembled WGS sequence"/>
</dbReference>
<evidence type="ECO:0000313" key="1">
    <source>
        <dbReference type="EMBL" id="RJF84555.1"/>
    </source>
</evidence>
<dbReference type="OrthoDB" id="7276785at2"/>
<dbReference type="RefSeq" id="WP_119830202.1">
    <property type="nucleotide sequence ID" value="NZ_QYUL01000001.1"/>
</dbReference>
<protein>
    <submittedName>
        <fullName evidence="1">Uncharacterized protein</fullName>
    </submittedName>
</protein>
<dbReference type="EMBL" id="QYUL01000001">
    <property type="protein sequence ID" value="RJF84555.1"/>
    <property type="molecule type" value="Genomic_DNA"/>
</dbReference>
<organism evidence="1 2">
    <name type="scientific">Azospirillum cavernae</name>
    <dbReference type="NCBI Taxonomy" id="2320860"/>
    <lineage>
        <taxon>Bacteria</taxon>
        <taxon>Pseudomonadati</taxon>
        <taxon>Pseudomonadota</taxon>
        <taxon>Alphaproteobacteria</taxon>
        <taxon>Rhodospirillales</taxon>
        <taxon>Azospirillaceae</taxon>
        <taxon>Azospirillum</taxon>
    </lineage>
</organism>
<proteinExistence type="predicted"/>
<gene>
    <name evidence="1" type="ORF">D3877_08525</name>
</gene>
<dbReference type="AlphaFoldDB" id="A0A418W3D9"/>
<name>A0A418W3D9_9PROT</name>
<sequence length="84" mass="9088">MATIDPYRNDADVLEIGELKIENGADTVAVYGSVNLTRDRHGLAQAKALKAVLDKVVTALEAAKDLPDHIAPPKPPDQVENPFR</sequence>